<accession>A0A9Q9B8G7</accession>
<reference evidence="1" key="1">
    <citation type="submission" date="2022-06" db="EMBL/GenBank/DDBJ databases">
        <title>Complete genome sequences of two strains of the flax pathogen Septoria linicola.</title>
        <authorList>
            <person name="Lapalu N."/>
            <person name="Simon A."/>
            <person name="Demenou B."/>
            <person name="Paumier D."/>
            <person name="Guillot M.-P."/>
            <person name="Gout L."/>
            <person name="Valade R."/>
        </authorList>
    </citation>
    <scope>NUCLEOTIDE SEQUENCE</scope>
    <source>
        <strain evidence="1">SE15195</strain>
    </source>
</reference>
<gene>
    <name evidence="1" type="ORF">Slin15195_G125510</name>
</gene>
<proteinExistence type="predicted"/>
<dbReference type="OrthoDB" id="10597857at2759"/>
<evidence type="ECO:0000313" key="1">
    <source>
        <dbReference type="EMBL" id="USW59232.1"/>
    </source>
</evidence>
<organism evidence="1 2">
    <name type="scientific">Septoria linicola</name>
    <dbReference type="NCBI Taxonomy" id="215465"/>
    <lineage>
        <taxon>Eukaryota</taxon>
        <taxon>Fungi</taxon>
        <taxon>Dikarya</taxon>
        <taxon>Ascomycota</taxon>
        <taxon>Pezizomycotina</taxon>
        <taxon>Dothideomycetes</taxon>
        <taxon>Dothideomycetidae</taxon>
        <taxon>Mycosphaerellales</taxon>
        <taxon>Mycosphaerellaceae</taxon>
        <taxon>Septoria</taxon>
    </lineage>
</organism>
<name>A0A9Q9B8G7_9PEZI</name>
<protein>
    <submittedName>
        <fullName evidence="1">Uncharacterized protein</fullName>
    </submittedName>
</protein>
<sequence length="236" mass="27501">MPKGRKRDGLPRRIGVRHEWSREEYMALYLLYTQWQFNPTDINAKTAHEHKLAVSKLSTALFPGFRCPAKKKRSQHLWKTFNDRKQSLKPQGLKDLDRPNNHSSARYSLQELELYTRLKDRIEYEASEQGIHLIDGESIYTVLWRPLHERQPWSYCRDEDKGAVAAMLQAIRDHTITPDAQAPADTAAYWRDLMNKSESQHLRTRVETRNALHRFEWSASLHPELDFSAGTACSSA</sequence>
<keyword evidence="2" id="KW-1185">Reference proteome</keyword>
<dbReference type="EMBL" id="CP099429">
    <property type="protein sequence ID" value="USW59232.1"/>
    <property type="molecule type" value="Genomic_DNA"/>
</dbReference>
<evidence type="ECO:0000313" key="2">
    <source>
        <dbReference type="Proteomes" id="UP001056384"/>
    </source>
</evidence>
<dbReference type="AlphaFoldDB" id="A0A9Q9B8G7"/>
<dbReference type="Proteomes" id="UP001056384">
    <property type="component" value="Chromosome 12"/>
</dbReference>